<dbReference type="SUPFAM" id="SSF47384">
    <property type="entry name" value="Homodimeric domain of signal transducing histidine kinase"/>
    <property type="match status" value="1"/>
</dbReference>
<evidence type="ECO:0000256" key="8">
    <source>
        <dbReference type="ARBA" id="ARBA00022989"/>
    </source>
</evidence>
<dbReference type="SMART" id="SM00388">
    <property type="entry name" value="HisKA"/>
    <property type="match status" value="1"/>
</dbReference>
<proteinExistence type="predicted"/>
<keyword evidence="4" id="KW-0597">Phosphoprotein</keyword>
<dbReference type="InterPro" id="IPR050428">
    <property type="entry name" value="TCS_sensor_his_kinase"/>
</dbReference>
<dbReference type="EMBL" id="CP064781">
    <property type="protein sequence ID" value="QRJ65656.1"/>
    <property type="molecule type" value="Genomic_DNA"/>
</dbReference>
<dbReference type="InterPro" id="IPR003594">
    <property type="entry name" value="HATPase_dom"/>
</dbReference>
<dbReference type="InterPro" id="IPR003661">
    <property type="entry name" value="HisK_dim/P_dom"/>
</dbReference>
<feature type="transmembrane region" description="Helical" evidence="11">
    <location>
        <begin position="152"/>
        <end position="175"/>
    </location>
</feature>
<dbReference type="PROSITE" id="PS50109">
    <property type="entry name" value="HIS_KIN"/>
    <property type="match status" value="1"/>
</dbReference>
<keyword evidence="10 11" id="KW-0472">Membrane</keyword>
<dbReference type="Proteomes" id="UP000663444">
    <property type="component" value="Chromosome"/>
</dbReference>
<dbReference type="KEGG" id="ares:IWH25_06680"/>
<dbReference type="SMART" id="SM00387">
    <property type="entry name" value="HATPase_c"/>
    <property type="match status" value="1"/>
</dbReference>
<organism evidence="14 15">
    <name type="scientific">Azospira restricta</name>
    <dbReference type="NCBI Taxonomy" id="404405"/>
    <lineage>
        <taxon>Bacteria</taxon>
        <taxon>Pseudomonadati</taxon>
        <taxon>Pseudomonadota</taxon>
        <taxon>Betaproteobacteria</taxon>
        <taxon>Rhodocyclales</taxon>
        <taxon>Rhodocyclaceae</taxon>
        <taxon>Azospira</taxon>
    </lineage>
</organism>
<dbReference type="InterPro" id="IPR005467">
    <property type="entry name" value="His_kinase_dom"/>
</dbReference>
<evidence type="ECO:0000313" key="14">
    <source>
        <dbReference type="EMBL" id="QRJ65656.1"/>
    </source>
</evidence>
<keyword evidence="9" id="KW-0902">Two-component regulatory system</keyword>
<evidence type="ECO:0000256" key="11">
    <source>
        <dbReference type="SAM" id="Phobius"/>
    </source>
</evidence>
<reference evidence="14" key="1">
    <citation type="submission" date="2020-11" db="EMBL/GenBank/DDBJ databases">
        <title>Azospira restricta DSM 18626 genome sequence.</title>
        <authorList>
            <person name="Moe W.M."/>
        </authorList>
    </citation>
    <scope>NUCLEOTIDE SEQUENCE</scope>
    <source>
        <strain evidence="14">DSM 18626</strain>
    </source>
</reference>
<evidence type="ECO:0000256" key="4">
    <source>
        <dbReference type="ARBA" id="ARBA00022553"/>
    </source>
</evidence>
<dbReference type="InterPro" id="IPR013727">
    <property type="entry name" value="2CSK_N"/>
</dbReference>
<keyword evidence="6 11" id="KW-0812">Transmembrane</keyword>
<dbReference type="Gene3D" id="1.10.287.130">
    <property type="match status" value="1"/>
</dbReference>
<gene>
    <name evidence="14" type="ORF">IWH25_06680</name>
</gene>
<evidence type="ECO:0000256" key="5">
    <source>
        <dbReference type="ARBA" id="ARBA00022679"/>
    </source>
</evidence>
<evidence type="ECO:0000256" key="3">
    <source>
        <dbReference type="ARBA" id="ARBA00012438"/>
    </source>
</evidence>
<dbReference type="PRINTS" id="PR00344">
    <property type="entry name" value="BCTRLSENSOR"/>
</dbReference>
<evidence type="ECO:0000256" key="7">
    <source>
        <dbReference type="ARBA" id="ARBA00022777"/>
    </source>
</evidence>
<feature type="transmembrane region" description="Helical" evidence="11">
    <location>
        <begin position="6"/>
        <end position="26"/>
    </location>
</feature>
<name>A0A974SSA9_9RHOO</name>
<evidence type="ECO:0000256" key="9">
    <source>
        <dbReference type="ARBA" id="ARBA00023012"/>
    </source>
</evidence>
<dbReference type="InterPro" id="IPR036890">
    <property type="entry name" value="HATPase_C_sf"/>
</dbReference>
<dbReference type="Gene3D" id="3.30.565.10">
    <property type="entry name" value="Histidine kinase-like ATPase, C-terminal domain"/>
    <property type="match status" value="1"/>
</dbReference>
<dbReference type="AlphaFoldDB" id="A0A974SSA9"/>
<sequence length="482" mass="53475">MLAPLLFVWPVSIAVTHYFATAVASYPYDQALRENVNAVARQIKFVNGRPQIALPASARAMLRADEIDHVYFHVLNRKGVKLAGDTELPVATDLDYQADELGEIYFREVEAGGQDLRVAYTYVGEPSMPRERWLLVEVGETLEKRSQLANKIIASVILPQFVIIPLAVVLVWFGLSQGLRPLTVLRERIEARAESDMSPIRTRRVPEELQPLIDAFNAMLERMRGNLDAQQRFIADAAHQMRTPLTGLKTQAQLAMRESDPEELKKSLRQIATGVDRAAHLVNQLLTLARAEASDAAQQSLAPLNLDLLLREQVEEWVMRALDKHIDLGYEPAPPSEIMGSAFLLRELVSNLIDNALRYTPADGRVTCRVVVQGDFVTLEVEDNGIGITEEQAALVFERFYRVDGTGTDGSGLGLPIVREIAELHRAAASLRPNPHERGAIARVVFPRYRPPADRPAFDAQIEGELGGRGLPAAHNPPTGFV</sequence>
<evidence type="ECO:0000256" key="10">
    <source>
        <dbReference type="ARBA" id="ARBA00023136"/>
    </source>
</evidence>
<evidence type="ECO:0000259" key="12">
    <source>
        <dbReference type="PROSITE" id="PS50109"/>
    </source>
</evidence>
<evidence type="ECO:0000256" key="6">
    <source>
        <dbReference type="ARBA" id="ARBA00022692"/>
    </source>
</evidence>
<comment type="subcellular location">
    <subcellularLocation>
        <location evidence="2">Membrane</location>
    </subcellularLocation>
</comment>
<keyword evidence="5" id="KW-0808">Transferase</keyword>
<dbReference type="SUPFAM" id="SSF55874">
    <property type="entry name" value="ATPase domain of HSP90 chaperone/DNA topoisomerase II/histidine kinase"/>
    <property type="match status" value="1"/>
</dbReference>
<dbReference type="PANTHER" id="PTHR45436">
    <property type="entry name" value="SENSOR HISTIDINE KINASE YKOH"/>
    <property type="match status" value="1"/>
</dbReference>
<evidence type="ECO:0000256" key="2">
    <source>
        <dbReference type="ARBA" id="ARBA00004370"/>
    </source>
</evidence>
<keyword evidence="15" id="KW-1185">Reference proteome</keyword>
<feature type="domain" description="Histidine kinase" evidence="12">
    <location>
        <begin position="236"/>
        <end position="450"/>
    </location>
</feature>
<dbReference type="InterPro" id="IPR003660">
    <property type="entry name" value="HAMP_dom"/>
</dbReference>
<dbReference type="InterPro" id="IPR036097">
    <property type="entry name" value="HisK_dim/P_sf"/>
</dbReference>
<dbReference type="EC" id="2.7.13.3" evidence="3"/>
<dbReference type="Pfam" id="PF08521">
    <property type="entry name" value="2CSK_N"/>
    <property type="match status" value="1"/>
</dbReference>
<comment type="catalytic activity">
    <reaction evidence="1">
        <text>ATP + protein L-histidine = ADP + protein N-phospho-L-histidine.</text>
        <dbReference type="EC" id="2.7.13.3"/>
    </reaction>
</comment>
<dbReference type="PANTHER" id="PTHR45436:SF1">
    <property type="entry name" value="SENSOR PROTEIN QSEC"/>
    <property type="match status" value="1"/>
</dbReference>
<evidence type="ECO:0000313" key="15">
    <source>
        <dbReference type="Proteomes" id="UP000663444"/>
    </source>
</evidence>
<dbReference type="Pfam" id="PF00512">
    <property type="entry name" value="HisKA"/>
    <property type="match status" value="1"/>
</dbReference>
<keyword evidence="7 14" id="KW-0418">Kinase</keyword>
<dbReference type="CDD" id="cd00082">
    <property type="entry name" value="HisKA"/>
    <property type="match status" value="1"/>
</dbReference>
<keyword evidence="8 11" id="KW-1133">Transmembrane helix</keyword>
<dbReference type="GO" id="GO:0000155">
    <property type="term" value="F:phosphorelay sensor kinase activity"/>
    <property type="evidence" value="ECO:0007669"/>
    <property type="project" value="InterPro"/>
</dbReference>
<dbReference type="Pfam" id="PF02518">
    <property type="entry name" value="HATPase_c"/>
    <property type="match status" value="1"/>
</dbReference>
<dbReference type="InterPro" id="IPR004358">
    <property type="entry name" value="Sig_transdc_His_kin-like_C"/>
</dbReference>
<evidence type="ECO:0000259" key="13">
    <source>
        <dbReference type="PROSITE" id="PS50885"/>
    </source>
</evidence>
<protein>
    <recommendedName>
        <fullName evidence="3">histidine kinase</fullName>
        <ecNumber evidence="3">2.7.13.3</ecNumber>
    </recommendedName>
</protein>
<feature type="domain" description="HAMP" evidence="13">
    <location>
        <begin position="176"/>
        <end position="228"/>
    </location>
</feature>
<dbReference type="PROSITE" id="PS50885">
    <property type="entry name" value="HAMP"/>
    <property type="match status" value="1"/>
</dbReference>
<dbReference type="GO" id="GO:0005886">
    <property type="term" value="C:plasma membrane"/>
    <property type="evidence" value="ECO:0007669"/>
    <property type="project" value="TreeGrafter"/>
</dbReference>
<accession>A0A974SSA9</accession>
<evidence type="ECO:0000256" key="1">
    <source>
        <dbReference type="ARBA" id="ARBA00000085"/>
    </source>
</evidence>
<dbReference type="CDD" id="cd00075">
    <property type="entry name" value="HATPase"/>
    <property type="match status" value="1"/>
</dbReference>